<evidence type="ECO:0000256" key="5">
    <source>
        <dbReference type="ARBA" id="ARBA00022692"/>
    </source>
</evidence>
<accession>A0AAQ1URC2</accession>
<feature type="transmembrane region" description="Helical" evidence="8">
    <location>
        <begin position="116"/>
        <end position="138"/>
    </location>
</feature>
<dbReference type="InterPro" id="IPR017850">
    <property type="entry name" value="Alkaline_phosphatase_core_sf"/>
</dbReference>
<dbReference type="InterPro" id="IPR012549">
    <property type="entry name" value="EptA-like_N"/>
</dbReference>
<feature type="transmembrane region" description="Helical" evidence="8">
    <location>
        <begin position="43"/>
        <end position="60"/>
    </location>
</feature>
<dbReference type="SUPFAM" id="SSF53649">
    <property type="entry name" value="Alkaline phosphatase-like"/>
    <property type="match status" value="1"/>
</dbReference>
<evidence type="ECO:0000259" key="10">
    <source>
        <dbReference type="Pfam" id="PF08019"/>
    </source>
</evidence>
<dbReference type="AlphaFoldDB" id="A0AAQ1URC2"/>
<evidence type="ECO:0000256" key="8">
    <source>
        <dbReference type="SAM" id="Phobius"/>
    </source>
</evidence>
<comment type="subcellular location">
    <subcellularLocation>
        <location evidence="1">Cell inner membrane</location>
        <topology evidence="1">Multi-pass membrane protein</topology>
    </subcellularLocation>
</comment>
<dbReference type="EMBL" id="UGTJ01000002">
    <property type="protein sequence ID" value="SUB96510.1"/>
    <property type="molecule type" value="Genomic_DNA"/>
</dbReference>
<evidence type="ECO:0000256" key="7">
    <source>
        <dbReference type="ARBA" id="ARBA00023136"/>
    </source>
</evidence>
<keyword evidence="7 8" id="KW-0472">Membrane</keyword>
<dbReference type="Proteomes" id="UP000255283">
    <property type="component" value="Unassembled WGS sequence"/>
</dbReference>
<keyword evidence="3" id="KW-0997">Cell inner membrane</keyword>
<comment type="caution">
    <text evidence="11">The sequence shown here is derived from an EMBL/GenBank/DDBJ whole genome shotgun (WGS) entry which is preliminary data.</text>
</comment>
<keyword evidence="2" id="KW-1003">Cell membrane</keyword>
<protein>
    <submittedName>
        <fullName evidence="11">Phosphoethanolamine transferase CptA</fullName>
        <ecNumber evidence="11">2.7.-.-</ecNumber>
    </submittedName>
</protein>
<dbReference type="InterPro" id="IPR040423">
    <property type="entry name" value="PEA_transferase"/>
</dbReference>
<dbReference type="EC" id="2.7.-.-" evidence="11"/>
<evidence type="ECO:0000256" key="2">
    <source>
        <dbReference type="ARBA" id="ARBA00022475"/>
    </source>
</evidence>
<proteinExistence type="predicted"/>
<feature type="domain" description="Phosphoethanolamine transferase N-terminal" evidence="10">
    <location>
        <begin position="59"/>
        <end position="175"/>
    </location>
</feature>
<name>A0AAQ1URC2_9BACT</name>
<dbReference type="Pfam" id="PF08019">
    <property type="entry name" value="EptA_B_N"/>
    <property type="match status" value="1"/>
</dbReference>
<organism evidence="11 12">
    <name type="scientific">Segatella buccae</name>
    <dbReference type="NCBI Taxonomy" id="28126"/>
    <lineage>
        <taxon>Bacteria</taxon>
        <taxon>Pseudomonadati</taxon>
        <taxon>Bacteroidota</taxon>
        <taxon>Bacteroidia</taxon>
        <taxon>Bacteroidales</taxon>
        <taxon>Prevotellaceae</taxon>
        <taxon>Segatella</taxon>
    </lineage>
</organism>
<feature type="domain" description="Sulfatase N-terminal" evidence="9">
    <location>
        <begin position="226"/>
        <end position="515"/>
    </location>
</feature>
<evidence type="ECO:0000313" key="12">
    <source>
        <dbReference type="Proteomes" id="UP000255283"/>
    </source>
</evidence>
<dbReference type="InterPro" id="IPR000917">
    <property type="entry name" value="Sulfatase_N"/>
</dbReference>
<sequence length="571" mass="64226">MKLFKRIFRRAAAPQTVFVLALFVLALPNLCLAVTEPVPFVYRLVNILLPVSIYAAALTFRRRPGLVLWVLFPLVFLSAFQFVLIYLYGHSVIAVDMFLNLLTTNPGEAGELLDNLLPGLAFIFAVYVPTLLLGALSIRRSRPLPHRWTRVTRLAASAGAAAGLLLLVFATGKAYRAANDLYPVNVFQNIRLAVLRTRATARYAETSRHFTFHARPTHPADEREVYVLVIGETARAPQFRLYGYHRNTTPRLSAMRGLFAFDKALTQSNTTHKSVPMLLSAVSAADYDSIYIRKGIITAFREAGFHTVFLSNQLPNHSFIDFFGEEADEWKFVKEPTAGSHSTAGDGYDADLLAPVDEVLRRKRRKQLIVLHTYGSHFEYRKRYPRSMAHFLPDNADEAEAANRASLINGYDNTIRYTDRLIALLIDRLAAQDAASALLYTSDHGENIFDDSRHLFLHASPVPSYYELHVPLLVWLSPRYRALNPAAARALSANARRPVATSVSVFHTFVHLAGIRTPRLLPTLSVAHCAYRPAPALYLDDHNEARPLQQMVRSRQDRLLFRRAGMPLPQP</sequence>
<evidence type="ECO:0000256" key="1">
    <source>
        <dbReference type="ARBA" id="ARBA00004429"/>
    </source>
</evidence>
<gene>
    <name evidence="11" type="primary">cptA_2</name>
    <name evidence="11" type="ORF">NCTC13063_02269</name>
</gene>
<feature type="transmembrane region" description="Helical" evidence="8">
    <location>
        <begin position="150"/>
        <end position="170"/>
    </location>
</feature>
<dbReference type="GO" id="GO:0016776">
    <property type="term" value="F:phosphotransferase activity, phosphate group as acceptor"/>
    <property type="evidence" value="ECO:0007669"/>
    <property type="project" value="TreeGrafter"/>
</dbReference>
<dbReference type="RefSeq" id="WP_115154237.1">
    <property type="nucleotide sequence ID" value="NZ_DBFWLE010000026.1"/>
</dbReference>
<dbReference type="GO" id="GO:0009244">
    <property type="term" value="P:lipopolysaccharide core region biosynthetic process"/>
    <property type="evidence" value="ECO:0007669"/>
    <property type="project" value="TreeGrafter"/>
</dbReference>
<dbReference type="Pfam" id="PF00884">
    <property type="entry name" value="Sulfatase"/>
    <property type="match status" value="1"/>
</dbReference>
<dbReference type="CDD" id="cd16017">
    <property type="entry name" value="LptA"/>
    <property type="match status" value="1"/>
</dbReference>
<evidence type="ECO:0000256" key="4">
    <source>
        <dbReference type="ARBA" id="ARBA00022679"/>
    </source>
</evidence>
<keyword evidence="5 8" id="KW-0812">Transmembrane</keyword>
<dbReference type="PANTHER" id="PTHR30443:SF0">
    <property type="entry name" value="PHOSPHOETHANOLAMINE TRANSFERASE EPTA"/>
    <property type="match status" value="1"/>
</dbReference>
<keyword evidence="4 11" id="KW-0808">Transferase</keyword>
<dbReference type="Gene3D" id="3.40.720.10">
    <property type="entry name" value="Alkaline Phosphatase, subunit A"/>
    <property type="match status" value="1"/>
</dbReference>
<dbReference type="GO" id="GO:0005886">
    <property type="term" value="C:plasma membrane"/>
    <property type="evidence" value="ECO:0007669"/>
    <property type="project" value="UniProtKB-SubCell"/>
</dbReference>
<keyword evidence="6 8" id="KW-1133">Transmembrane helix</keyword>
<evidence type="ECO:0000256" key="6">
    <source>
        <dbReference type="ARBA" id="ARBA00022989"/>
    </source>
</evidence>
<dbReference type="PANTHER" id="PTHR30443">
    <property type="entry name" value="INNER MEMBRANE PROTEIN"/>
    <property type="match status" value="1"/>
</dbReference>
<feature type="transmembrane region" description="Helical" evidence="8">
    <location>
        <begin position="67"/>
        <end position="89"/>
    </location>
</feature>
<dbReference type="InterPro" id="IPR058130">
    <property type="entry name" value="PEA_transf_C"/>
</dbReference>
<evidence type="ECO:0000313" key="11">
    <source>
        <dbReference type="EMBL" id="SUB96510.1"/>
    </source>
</evidence>
<evidence type="ECO:0000259" key="9">
    <source>
        <dbReference type="Pfam" id="PF00884"/>
    </source>
</evidence>
<evidence type="ECO:0000256" key="3">
    <source>
        <dbReference type="ARBA" id="ARBA00022519"/>
    </source>
</evidence>
<reference evidence="11 12" key="1">
    <citation type="submission" date="2018-06" db="EMBL/GenBank/DDBJ databases">
        <authorList>
            <consortium name="Pathogen Informatics"/>
            <person name="Doyle S."/>
        </authorList>
    </citation>
    <scope>NUCLEOTIDE SEQUENCE [LARGE SCALE GENOMIC DNA]</scope>
    <source>
        <strain evidence="11 12">NCTC13063</strain>
    </source>
</reference>